<evidence type="ECO:0000256" key="1">
    <source>
        <dbReference type="SAM" id="Phobius"/>
    </source>
</evidence>
<accession>A0A8K0K063</accession>
<dbReference type="InterPro" id="IPR000462">
    <property type="entry name" value="CDP-OH_P_trans"/>
</dbReference>
<dbReference type="Gene3D" id="1.20.120.1760">
    <property type="match status" value="1"/>
</dbReference>
<protein>
    <recommendedName>
        <fullName evidence="4">Ceramide phosphoethanolamine synthase</fullName>
    </recommendedName>
</protein>
<dbReference type="OrthoDB" id="10253254at2759"/>
<proteinExistence type="predicted"/>
<keyword evidence="1" id="KW-0812">Transmembrane</keyword>
<sequence length="299" mass="33842">MKTLLLDHANHYIHLPLSILFERVTNFNEVFPFITPNMISASHVIIALFGMKLLWSHHISVRQLGFILFEVRNFLDELDGTIARSRTHHSISYVDVGSTGFFVDGACDTIGSAALYIGAFVYLYNHSLTSAISPKSQLSSIIPLTQKPPVSKDSLEWSQSFQNIFSISNGSMQSKKKVIIVICCSAMQMILASLFWNQAMDGYHSILETDTSTPQERELQVEVLKSTTMWIIIMLWRVCNPHALLEMVLVSIFIDKLWSFLRWTQYYGFVIILILSAVTHAHMHYAKTLISSSGYSGNL</sequence>
<dbReference type="AlphaFoldDB" id="A0A8K0K063"/>
<dbReference type="Pfam" id="PF01066">
    <property type="entry name" value="CDP-OH_P_transf"/>
    <property type="match status" value="1"/>
</dbReference>
<reference evidence="2" key="2">
    <citation type="submission" date="2017-10" db="EMBL/GenBank/DDBJ databases">
        <title>Ladona fulva Genome sequencing and assembly.</title>
        <authorList>
            <person name="Murali S."/>
            <person name="Richards S."/>
            <person name="Bandaranaike D."/>
            <person name="Bellair M."/>
            <person name="Blankenburg K."/>
            <person name="Chao H."/>
            <person name="Dinh H."/>
            <person name="Doddapaneni H."/>
            <person name="Dugan-Rocha S."/>
            <person name="Elkadiri S."/>
            <person name="Gnanaolivu R."/>
            <person name="Hernandez B."/>
            <person name="Skinner E."/>
            <person name="Javaid M."/>
            <person name="Lee S."/>
            <person name="Li M."/>
            <person name="Ming W."/>
            <person name="Munidasa M."/>
            <person name="Muniz J."/>
            <person name="Nguyen L."/>
            <person name="Hughes D."/>
            <person name="Osuji N."/>
            <person name="Pu L.-L."/>
            <person name="Puazo M."/>
            <person name="Qu C."/>
            <person name="Quiroz J."/>
            <person name="Raj R."/>
            <person name="Weissenberger G."/>
            <person name="Xin Y."/>
            <person name="Zou X."/>
            <person name="Han Y."/>
            <person name="Worley K."/>
            <person name="Muzny D."/>
            <person name="Gibbs R."/>
        </authorList>
    </citation>
    <scope>NUCLEOTIDE SEQUENCE</scope>
    <source>
        <strain evidence="2">Sampled in the wild</strain>
    </source>
</reference>
<evidence type="ECO:0000313" key="2">
    <source>
        <dbReference type="EMBL" id="KAG8225886.1"/>
    </source>
</evidence>
<feature type="transmembrane region" description="Helical" evidence="1">
    <location>
        <begin position="229"/>
        <end position="254"/>
    </location>
</feature>
<evidence type="ECO:0000313" key="3">
    <source>
        <dbReference type="Proteomes" id="UP000792457"/>
    </source>
</evidence>
<dbReference type="InterPro" id="IPR043130">
    <property type="entry name" value="CDP-OH_PTrfase_TM_dom"/>
</dbReference>
<gene>
    <name evidence="2" type="ORF">J437_LFUL006048</name>
</gene>
<feature type="transmembrane region" description="Helical" evidence="1">
    <location>
        <begin position="30"/>
        <end position="55"/>
    </location>
</feature>
<name>A0A8K0K063_LADFU</name>
<dbReference type="Proteomes" id="UP000792457">
    <property type="component" value="Unassembled WGS sequence"/>
</dbReference>
<keyword evidence="1" id="KW-0472">Membrane</keyword>
<feature type="transmembrane region" description="Helical" evidence="1">
    <location>
        <begin position="178"/>
        <end position="196"/>
    </location>
</feature>
<evidence type="ECO:0008006" key="4">
    <source>
        <dbReference type="Google" id="ProtNLM"/>
    </source>
</evidence>
<organism evidence="2 3">
    <name type="scientific">Ladona fulva</name>
    <name type="common">Scarce chaser dragonfly</name>
    <name type="synonym">Libellula fulva</name>
    <dbReference type="NCBI Taxonomy" id="123851"/>
    <lineage>
        <taxon>Eukaryota</taxon>
        <taxon>Metazoa</taxon>
        <taxon>Ecdysozoa</taxon>
        <taxon>Arthropoda</taxon>
        <taxon>Hexapoda</taxon>
        <taxon>Insecta</taxon>
        <taxon>Pterygota</taxon>
        <taxon>Palaeoptera</taxon>
        <taxon>Odonata</taxon>
        <taxon>Epiprocta</taxon>
        <taxon>Anisoptera</taxon>
        <taxon>Libelluloidea</taxon>
        <taxon>Libellulidae</taxon>
        <taxon>Ladona</taxon>
    </lineage>
</organism>
<reference evidence="2" key="1">
    <citation type="submission" date="2013-04" db="EMBL/GenBank/DDBJ databases">
        <authorList>
            <person name="Qu J."/>
            <person name="Murali S.C."/>
            <person name="Bandaranaike D."/>
            <person name="Bellair M."/>
            <person name="Blankenburg K."/>
            <person name="Chao H."/>
            <person name="Dinh H."/>
            <person name="Doddapaneni H."/>
            <person name="Downs B."/>
            <person name="Dugan-Rocha S."/>
            <person name="Elkadiri S."/>
            <person name="Gnanaolivu R.D."/>
            <person name="Hernandez B."/>
            <person name="Javaid M."/>
            <person name="Jayaseelan J.C."/>
            <person name="Lee S."/>
            <person name="Li M."/>
            <person name="Ming W."/>
            <person name="Munidasa M."/>
            <person name="Muniz J."/>
            <person name="Nguyen L."/>
            <person name="Ongeri F."/>
            <person name="Osuji N."/>
            <person name="Pu L.-L."/>
            <person name="Puazo M."/>
            <person name="Qu C."/>
            <person name="Quiroz J."/>
            <person name="Raj R."/>
            <person name="Weissenberger G."/>
            <person name="Xin Y."/>
            <person name="Zou X."/>
            <person name="Han Y."/>
            <person name="Richards S."/>
            <person name="Worley K."/>
            <person name="Muzny D."/>
            <person name="Gibbs R."/>
        </authorList>
    </citation>
    <scope>NUCLEOTIDE SEQUENCE</scope>
    <source>
        <strain evidence="2">Sampled in the wild</strain>
    </source>
</reference>
<dbReference type="EMBL" id="KZ308256">
    <property type="protein sequence ID" value="KAG8225886.1"/>
    <property type="molecule type" value="Genomic_DNA"/>
</dbReference>
<feature type="transmembrane region" description="Helical" evidence="1">
    <location>
        <begin position="266"/>
        <end position="285"/>
    </location>
</feature>
<comment type="caution">
    <text evidence="2">The sequence shown here is derived from an EMBL/GenBank/DDBJ whole genome shotgun (WGS) entry which is preliminary data.</text>
</comment>
<keyword evidence="3" id="KW-1185">Reference proteome</keyword>
<keyword evidence="1" id="KW-1133">Transmembrane helix</keyword>